<feature type="domain" description="N-acetyltransferase" evidence="3">
    <location>
        <begin position="4"/>
        <end position="148"/>
    </location>
</feature>
<keyword evidence="2" id="KW-0012">Acyltransferase</keyword>
<dbReference type="AlphaFoldDB" id="A0A4Q7WNH7"/>
<accession>A0A4Q7WNH7</accession>
<dbReference type="EMBL" id="SHKR01000015">
    <property type="protein sequence ID" value="RZU11085.1"/>
    <property type="molecule type" value="Genomic_DNA"/>
</dbReference>
<protein>
    <submittedName>
        <fullName evidence="4">Ribosomal protein S18 acetylase RimI-like enzyme</fullName>
    </submittedName>
</protein>
<proteinExistence type="predicted"/>
<dbReference type="OrthoDB" id="3172472at2"/>
<evidence type="ECO:0000259" key="3">
    <source>
        <dbReference type="PROSITE" id="PS51186"/>
    </source>
</evidence>
<sequence>MEDVRLRPATLADDDFLYDLHRRTLGDVIEATWGPWNDDVQRQFHQAWFTPETIEIVLVDGQPAGMIQAGPADATTFYVSRIEIAPEVQDRGVGTALFRVLVERAKEAGSSAVELHVLELNRARELYERLGFAVVAVEHPKIRMRLTL</sequence>
<dbReference type="PROSITE" id="PS51186">
    <property type="entry name" value="GNAT"/>
    <property type="match status" value="1"/>
</dbReference>
<dbReference type="InterPro" id="IPR016181">
    <property type="entry name" value="Acyl_CoA_acyltransferase"/>
</dbReference>
<dbReference type="Proteomes" id="UP000292027">
    <property type="component" value="Unassembled WGS sequence"/>
</dbReference>
<name>A0A4Q7WNH7_9ACTN</name>
<keyword evidence="5" id="KW-1185">Reference proteome</keyword>
<keyword evidence="1" id="KW-0808">Transferase</keyword>
<evidence type="ECO:0000256" key="2">
    <source>
        <dbReference type="ARBA" id="ARBA00023315"/>
    </source>
</evidence>
<dbReference type="Pfam" id="PF00583">
    <property type="entry name" value="Acetyltransf_1"/>
    <property type="match status" value="1"/>
</dbReference>
<evidence type="ECO:0000313" key="4">
    <source>
        <dbReference type="EMBL" id="RZU11085.1"/>
    </source>
</evidence>
<dbReference type="PANTHER" id="PTHR43877">
    <property type="entry name" value="AMINOALKYLPHOSPHONATE N-ACETYLTRANSFERASE-RELATED-RELATED"/>
    <property type="match status" value="1"/>
</dbReference>
<organism evidence="4 5">
    <name type="scientific">Kribbella rubisoli</name>
    <dbReference type="NCBI Taxonomy" id="3075929"/>
    <lineage>
        <taxon>Bacteria</taxon>
        <taxon>Bacillati</taxon>
        <taxon>Actinomycetota</taxon>
        <taxon>Actinomycetes</taxon>
        <taxon>Propionibacteriales</taxon>
        <taxon>Kribbellaceae</taxon>
        <taxon>Kribbella</taxon>
    </lineage>
</organism>
<dbReference type="CDD" id="cd04301">
    <property type="entry name" value="NAT_SF"/>
    <property type="match status" value="1"/>
</dbReference>
<dbReference type="GO" id="GO:0016747">
    <property type="term" value="F:acyltransferase activity, transferring groups other than amino-acyl groups"/>
    <property type="evidence" value="ECO:0007669"/>
    <property type="project" value="InterPro"/>
</dbReference>
<keyword evidence="4" id="KW-0687">Ribonucleoprotein</keyword>
<keyword evidence="4" id="KW-0689">Ribosomal protein</keyword>
<dbReference type="GO" id="GO:0005840">
    <property type="term" value="C:ribosome"/>
    <property type="evidence" value="ECO:0007669"/>
    <property type="project" value="UniProtKB-KW"/>
</dbReference>
<dbReference type="SUPFAM" id="SSF55729">
    <property type="entry name" value="Acyl-CoA N-acyltransferases (Nat)"/>
    <property type="match status" value="1"/>
</dbReference>
<gene>
    <name evidence="4" type="ORF">EV645_6243</name>
</gene>
<comment type="caution">
    <text evidence="4">The sequence shown here is derived from an EMBL/GenBank/DDBJ whole genome shotgun (WGS) entry which is preliminary data.</text>
</comment>
<evidence type="ECO:0000256" key="1">
    <source>
        <dbReference type="ARBA" id="ARBA00022679"/>
    </source>
</evidence>
<dbReference type="RefSeq" id="WP_157997187.1">
    <property type="nucleotide sequence ID" value="NZ_SHKR01000015.1"/>
</dbReference>
<dbReference type="InterPro" id="IPR050832">
    <property type="entry name" value="Bact_Acetyltransf"/>
</dbReference>
<evidence type="ECO:0000313" key="5">
    <source>
        <dbReference type="Proteomes" id="UP000292027"/>
    </source>
</evidence>
<dbReference type="InterPro" id="IPR000182">
    <property type="entry name" value="GNAT_dom"/>
</dbReference>
<reference evidence="4 5" key="1">
    <citation type="journal article" date="2015" name="Stand. Genomic Sci.">
        <title>Genomic Encyclopedia of Bacterial and Archaeal Type Strains, Phase III: the genomes of soil and plant-associated and newly described type strains.</title>
        <authorList>
            <person name="Whitman W.B."/>
            <person name="Woyke T."/>
            <person name="Klenk H.P."/>
            <person name="Zhou Y."/>
            <person name="Lilburn T.G."/>
            <person name="Beck B.J."/>
            <person name="De Vos P."/>
            <person name="Vandamme P."/>
            <person name="Eisen J.A."/>
            <person name="Garrity G."/>
            <person name="Hugenholtz P."/>
            <person name="Kyrpides N.C."/>
        </authorList>
    </citation>
    <scope>NUCLEOTIDE SEQUENCE [LARGE SCALE GENOMIC DNA]</scope>
    <source>
        <strain evidence="4 5">VKM Ac-2540</strain>
    </source>
</reference>
<dbReference type="Gene3D" id="3.40.630.30">
    <property type="match status" value="1"/>
</dbReference>